<dbReference type="Proteomes" id="UP000732380">
    <property type="component" value="Unassembled WGS sequence"/>
</dbReference>
<keyword evidence="1" id="KW-0472">Membrane</keyword>
<comment type="caution">
    <text evidence="2">The sequence shown here is derived from an EMBL/GenBank/DDBJ whole genome shotgun (WGS) entry which is preliminary data.</text>
</comment>
<dbReference type="AlphaFoldDB" id="A0A9P7Q0W0"/>
<organism evidence="2 3">
    <name type="scientific">Claviceps humidiphila</name>
    <dbReference type="NCBI Taxonomy" id="1294629"/>
    <lineage>
        <taxon>Eukaryota</taxon>
        <taxon>Fungi</taxon>
        <taxon>Dikarya</taxon>
        <taxon>Ascomycota</taxon>
        <taxon>Pezizomycotina</taxon>
        <taxon>Sordariomycetes</taxon>
        <taxon>Hypocreomycetidae</taxon>
        <taxon>Hypocreales</taxon>
        <taxon>Clavicipitaceae</taxon>
        <taxon>Claviceps</taxon>
    </lineage>
</organism>
<evidence type="ECO:0000256" key="1">
    <source>
        <dbReference type="SAM" id="Phobius"/>
    </source>
</evidence>
<evidence type="ECO:0000313" key="2">
    <source>
        <dbReference type="EMBL" id="KAG6115650.1"/>
    </source>
</evidence>
<sequence>MADTGRFLLLRTPKGNAHVTLQLAFPQQAATTLLPAITAITVITAIIAIIAITAITMESNKEHIEALLKDLTPQSTEREGV</sequence>
<dbReference type="EMBL" id="SRQM01000213">
    <property type="protein sequence ID" value="KAG6115650.1"/>
    <property type="molecule type" value="Genomic_DNA"/>
</dbReference>
<evidence type="ECO:0000313" key="3">
    <source>
        <dbReference type="Proteomes" id="UP000732380"/>
    </source>
</evidence>
<reference evidence="2 3" key="1">
    <citation type="journal article" date="2020" name="bioRxiv">
        <title>Whole genome comparisons of ergot fungi reveals the divergence and evolution of species within the genus Claviceps are the result of varying mechanisms driving genome evolution and host range expansion.</title>
        <authorList>
            <person name="Wyka S.A."/>
            <person name="Mondo S.J."/>
            <person name="Liu M."/>
            <person name="Dettman J."/>
            <person name="Nalam V."/>
            <person name="Broders K.D."/>
        </authorList>
    </citation>
    <scope>NUCLEOTIDE SEQUENCE [LARGE SCALE GENOMIC DNA]</scope>
    <source>
        <strain evidence="2 3">LM576</strain>
    </source>
</reference>
<keyword evidence="1" id="KW-0812">Transmembrane</keyword>
<proteinExistence type="predicted"/>
<gene>
    <name evidence="2" type="ORF">E4U13_002581</name>
</gene>
<keyword evidence="3" id="KW-1185">Reference proteome</keyword>
<accession>A0A9P7Q0W0</accession>
<feature type="transmembrane region" description="Helical" evidence="1">
    <location>
        <begin position="33"/>
        <end position="55"/>
    </location>
</feature>
<name>A0A9P7Q0W0_9HYPO</name>
<protein>
    <submittedName>
        <fullName evidence="2">Uncharacterized protein</fullName>
    </submittedName>
</protein>
<keyword evidence="1" id="KW-1133">Transmembrane helix</keyword>